<dbReference type="EMBL" id="JAEQND010000008">
    <property type="protein sequence ID" value="MBL0426526.1"/>
    <property type="molecule type" value="Genomic_DNA"/>
</dbReference>
<dbReference type="InterPro" id="IPR014353">
    <property type="entry name" value="Membr-bd_ADH_cyt_c"/>
</dbReference>
<keyword evidence="1 4" id="KW-0349">Heme</keyword>
<evidence type="ECO:0000313" key="6">
    <source>
        <dbReference type="EMBL" id="MBL0426526.1"/>
    </source>
</evidence>
<accession>A0ABS1JRQ5</accession>
<evidence type="ECO:0000256" key="2">
    <source>
        <dbReference type="ARBA" id="ARBA00022723"/>
    </source>
</evidence>
<dbReference type="Proteomes" id="UP000622707">
    <property type="component" value="Unassembled WGS sequence"/>
</dbReference>
<gene>
    <name evidence="6" type="ORF">JI746_15535</name>
</gene>
<reference evidence="6 7" key="1">
    <citation type="journal article" date="2017" name="Int. J. Syst. Evol. Microbiol.">
        <title>Ramlibacter alkalitolerans sp. nov., alkali-tolerant bacterium isolated from soil of ginseng.</title>
        <authorList>
            <person name="Lee D.H."/>
            <person name="Cha C.J."/>
        </authorList>
    </citation>
    <scope>NUCLEOTIDE SEQUENCE [LARGE SCALE GENOMIC DNA]</scope>
    <source>
        <strain evidence="6 7">KACC 19305</strain>
    </source>
</reference>
<feature type="domain" description="Cytochrome c" evidence="5">
    <location>
        <begin position="317"/>
        <end position="407"/>
    </location>
</feature>
<keyword evidence="7" id="KW-1185">Reference proteome</keyword>
<dbReference type="InterPro" id="IPR036909">
    <property type="entry name" value="Cyt_c-like_dom_sf"/>
</dbReference>
<keyword evidence="2 4" id="KW-0479">Metal-binding</keyword>
<feature type="domain" description="Cytochrome c" evidence="5">
    <location>
        <begin position="45"/>
        <end position="148"/>
    </location>
</feature>
<protein>
    <submittedName>
        <fullName evidence="6">Cytochrome c</fullName>
    </submittedName>
</protein>
<dbReference type="PROSITE" id="PS51007">
    <property type="entry name" value="CYTC"/>
    <property type="match status" value="3"/>
</dbReference>
<feature type="domain" description="Cytochrome c" evidence="5">
    <location>
        <begin position="190"/>
        <end position="300"/>
    </location>
</feature>
<organism evidence="6 7">
    <name type="scientific">Ramlibacter alkalitolerans</name>
    <dbReference type="NCBI Taxonomy" id="2039631"/>
    <lineage>
        <taxon>Bacteria</taxon>
        <taxon>Pseudomonadati</taxon>
        <taxon>Pseudomonadota</taxon>
        <taxon>Betaproteobacteria</taxon>
        <taxon>Burkholderiales</taxon>
        <taxon>Comamonadaceae</taxon>
        <taxon>Ramlibacter</taxon>
    </lineage>
</organism>
<proteinExistence type="predicted"/>
<dbReference type="PANTHER" id="PTHR35008">
    <property type="entry name" value="BLL4482 PROTEIN-RELATED"/>
    <property type="match status" value="1"/>
</dbReference>
<dbReference type="InterPro" id="IPR051459">
    <property type="entry name" value="Cytochrome_c-type_DH"/>
</dbReference>
<dbReference type="PIRSF" id="PIRSF000018">
    <property type="entry name" value="Mb_ADH_cyt_c"/>
    <property type="match status" value="1"/>
</dbReference>
<dbReference type="SUPFAM" id="SSF46626">
    <property type="entry name" value="Cytochrome c"/>
    <property type="match status" value="3"/>
</dbReference>
<keyword evidence="3 4" id="KW-0408">Iron</keyword>
<dbReference type="PANTHER" id="PTHR35008:SF4">
    <property type="entry name" value="BLL4482 PROTEIN"/>
    <property type="match status" value="1"/>
</dbReference>
<evidence type="ECO:0000256" key="4">
    <source>
        <dbReference type="PROSITE-ProRule" id="PRU00433"/>
    </source>
</evidence>
<evidence type="ECO:0000259" key="5">
    <source>
        <dbReference type="PROSITE" id="PS51007"/>
    </source>
</evidence>
<dbReference type="InterPro" id="IPR009056">
    <property type="entry name" value="Cyt_c-like_dom"/>
</dbReference>
<dbReference type="Pfam" id="PF00034">
    <property type="entry name" value="Cytochrom_C"/>
    <property type="match status" value="2"/>
</dbReference>
<sequence length="428" mass="46562">MKRGVGALVAVVLLLALLGVGWVLWQLKPWASVSHGAAVKGAANDVISRGEYLARAGDCVACHTAPGSAIFAGGRPMPTPFGNMFVPNITPDDETGIGRWTPDEFYRMMHEGRSRDGTLLYPVMPFANYTRVTRADSDAIYAYLMSVPPVKQPNRPHELRFPFNQRELLLGWRTLYFKEGEYQPDPKQSKEWNRGAYLVQGLGHCSMCHTAVSALGGSREAEAFSGGMIPNQNWYAPSLTSNREAGLGDWSLDEISDLLQAGVSHRGAVYGPMAEVTYNSLQYLDDDDVRAMAVYLKSLPPKGEKRPEPQAQLVAPATMETGRRIYAASCAMCHGDEGKGFPPGFPPLANNPSIEMTSPVNPIRMVLNGGYAPATRKNPRPYGMPPFAHLLNDEEVAAVVTYIRVAWGNGGTPVTAAQANALRSVPLE</sequence>
<dbReference type="Gene3D" id="1.10.760.10">
    <property type="entry name" value="Cytochrome c-like domain"/>
    <property type="match status" value="2"/>
</dbReference>
<evidence type="ECO:0000256" key="1">
    <source>
        <dbReference type="ARBA" id="ARBA00022617"/>
    </source>
</evidence>
<evidence type="ECO:0000256" key="3">
    <source>
        <dbReference type="ARBA" id="ARBA00023004"/>
    </source>
</evidence>
<name>A0ABS1JRQ5_9BURK</name>
<dbReference type="RefSeq" id="WP_201690709.1">
    <property type="nucleotide sequence ID" value="NZ_JAEQND010000008.1"/>
</dbReference>
<evidence type="ECO:0000313" key="7">
    <source>
        <dbReference type="Proteomes" id="UP000622707"/>
    </source>
</evidence>
<comment type="caution">
    <text evidence="6">The sequence shown here is derived from an EMBL/GenBank/DDBJ whole genome shotgun (WGS) entry which is preliminary data.</text>
</comment>